<keyword evidence="1" id="KW-0472">Membrane</keyword>
<feature type="transmembrane region" description="Helical" evidence="1">
    <location>
        <begin position="84"/>
        <end position="104"/>
    </location>
</feature>
<dbReference type="AlphaFoldDB" id="B1I1Q2"/>
<evidence type="ECO:0000256" key="1">
    <source>
        <dbReference type="SAM" id="Phobius"/>
    </source>
</evidence>
<feature type="transmembrane region" description="Helical" evidence="1">
    <location>
        <begin position="58"/>
        <end position="77"/>
    </location>
</feature>
<feature type="transmembrane region" description="Helical" evidence="1">
    <location>
        <begin position="6"/>
        <end position="28"/>
    </location>
</feature>
<dbReference type="STRING" id="477974.Daud_0447"/>
<organism evidence="2 3">
    <name type="scientific">Desulforudis audaxviator (strain MP104C)</name>
    <dbReference type="NCBI Taxonomy" id="477974"/>
    <lineage>
        <taxon>Bacteria</taxon>
        <taxon>Bacillati</taxon>
        <taxon>Bacillota</taxon>
        <taxon>Clostridia</taxon>
        <taxon>Thermoanaerobacterales</taxon>
        <taxon>Candidatus Desulforudaceae</taxon>
        <taxon>Candidatus Desulforudis</taxon>
    </lineage>
</organism>
<evidence type="ECO:0000313" key="3">
    <source>
        <dbReference type="Proteomes" id="UP000008544"/>
    </source>
</evidence>
<dbReference type="KEGG" id="dau:Daud_0447"/>
<reference evidence="2 3" key="2">
    <citation type="journal article" date="2008" name="Science">
        <title>Environmental genomics reveals a single-species ecosystem deep within Earth.</title>
        <authorList>
            <person name="Chivian D."/>
            <person name="Brodie E.L."/>
            <person name="Alm E.J."/>
            <person name="Culley D.E."/>
            <person name="Dehal P.S."/>
            <person name="Desantis T.Z."/>
            <person name="Gihring T.M."/>
            <person name="Lapidus A."/>
            <person name="Lin L.H."/>
            <person name="Lowry S.R."/>
            <person name="Moser D.P."/>
            <person name="Richardson P.M."/>
            <person name="Southam G."/>
            <person name="Wanger G."/>
            <person name="Pratt L.M."/>
            <person name="Andersen G.L."/>
            <person name="Hazen T.C."/>
            <person name="Brockman F.J."/>
            <person name="Arkin A.P."/>
            <person name="Onstott T.C."/>
        </authorList>
    </citation>
    <scope>NUCLEOTIDE SEQUENCE [LARGE SCALE GENOMIC DNA]</scope>
    <source>
        <strain evidence="2 3">MP104C</strain>
    </source>
</reference>
<name>B1I1Q2_DESAP</name>
<keyword evidence="3" id="KW-1185">Reference proteome</keyword>
<gene>
    <name evidence="2" type="ordered locus">Daud_0447</name>
</gene>
<dbReference type="EMBL" id="CP000860">
    <property type="protein sequence ID" value="ACA58993.1"/>
    <property type="molecule type" value="Genomic_DNA"/>
</dbReference>
<protein>
    <submittedName>
        <fullName evidence="2">Uncharacterized protein</fullName>
    </submittedName>
</protein>
<keyword evidence="1" id="KW-1133">Transmembrane helix</keyword>
<keyword evidence="1" id="KW-0812">Transmembrane</keyword>
<accession>B1I1Q2</accession>
<sequence>MTDLMTFYVYGLAETLALVLLCTALLGAAWKWPRLLPVTVLYFAGVLAARGLPLHFGAHTVLAVIILALLVSALFSISVGRTVVAASISVVLLIVFELAGMTIVRSLTEVDQDPGLWLLGRLPVVALLLAAALLVRRRKLTLFPGRAAGGDRGA</sequence>
<dbReference type="HOGENOM" id="CLU_1701402_0_0_9"/>
<evidence type="ECO:0000313" key="2">
    <source>
        <dbReference type="EMBL" id="ACA58993.1"/>
    </source>
</evidence>
<proteinExistence type="predicted"/>
<reference evidence="3" key="1">
    <citation type="submission" date="2007-10" db="EMBL/GenBank/DDBJ databases">
        <title>Complete sequence of chromosome of Desulforudis audaxviator MP104C.</title>
        <authorList>
            <person name="Copeland A."/>
            <person name="Lucas S."/>
            <person name="Lapidus A."/>
            <person name="Barry K."/>
            <person name="Glavina del Rio T."/>
            <person name="Dalin E."/>
            <person name="Tice H."/>
            <person name="Bruce D."/>
            <person name="Pitluck S."/>
            <person name="Lowry S.R."/>
            <person name="Larimer F."/>
            <person name="Land M.L."/>
            <person name="Hauser L."/>
            <person name="Kyrpides N."/>
            <person name="Ivanova N.N."/>
            <person name="Richardson P."/>
        </authorList>
    </citation>
    <scope>NUCLEOTIDE SEQUENCE [LARGE SCALE GENOMIC DNA]</scope>
    <source>
        <strain evidence="3">MP104C</strain>
    </source>
</reference>
<dbReference type="Proteomes" id="UP000008544">
    <property type="component" value="Chromosome"/>
</dbReference>
<feature type="transmembrane region" description="Helical" evidence="1">
    <location>
        <begin position="116"/>
        <end position="135"/>
    </location>
</feature>